<evidence type="ECO:0000256" key="1">
    <source>
        <dbReference type="SAM" id="MobiDB-lite"/>
    </source>
</evidence>
<evidence type="ECO:0000313" key="3">
    <source>
        <dbReference type="Proteomes" id="UP001345963"/>
    </source>
</evidence>
<reference evidence="2 3" key="1">
    <citation type="submission" date="2021-07" db="EMBL/GenBank/DDBJ databases">
        <authorList>
            <person name="Palmer J.M."/>
        </authorList>
    </citation>
    <scope>NUCLEOTIDE SEQUENCE [LARGE SCALE GENOMIC DNA]</scope>
    <source>
        <strain evidence="2 3">AT_MEX2019</strain>
        <tissue evidence="2">Muscle</tissue>
    </source>
</reference>
<feature type="region of interest" description="Disordered" evidence="1">
    <location>
        <begin position="17"/>
        <end position="66"/>
    </location>
</feature>
<proteinExistence type="predicted"/>
<dbReference type="EMBL" id="JAHUTI010056185">
    <property type="protein sequence ID" value="MED6250268.1"/>
    <property type="molecule type" value="Genomic_DNA"/>
</dbReference>
<comment type="caution">
    <text evidence="2">The sequence shown here is derived from an EMBL/GenBank/DDBJ whole genome shotgun (WGS) entry which is preliminary data.</text>
</comment>
<organism evidence="2 3">
    <name type="scientific">Ataeniobius toweri</name>
    <dbReference type="NCBI Taxonomy" id="208326"/>
    <lineage>
        <taxon>Eukaryota</taxon>
        <taxon>Metazoa</taxon>
        <taxon>Chordata</taxon>
        <taxon>Craniata</taxon>
        <taxon>Vertebrata</taxon>
        <taxon>Euteleostomi</taxon>
        <taxon>Actinopterygii</taxon>
        <taxon>Neopterygii</taxon>
        <taxon>Teleostei</taxon>
        <taxon>Neoteleostei</taxon>
        <taxon>Acanthomorphata</taxon>
        <taxon>Ovalentaria</taxon>
        <taxon>Atherinomorphae</taxon>
        <taxon>Cyprinodontiformes</taxon>
        <taxon>Goodeidae</taxon>
        <taxon>Ataeniobius</taxon>
    </lineage>
</organism>
<evidence type="ECO:0000313" key="2">
    <source>
        <dbReference type="EMBL" id="MED6250268.1"/>
    </source>
</evidence>
<keyword evidence="3" id="KW-1185">Reference proteome</keyword>
<feature type="compositionally biased region" description="Polar residues" evidence="1">
    <location>
        <begin position="17"/>
        <end position="36"/>
    </location>
</feature>
<feature type="compositionally biased region" description="Low complexity" evidence="1">
    <location>
        <begin position="49"/>
        <end position="59"/>
    </location>
</feature>
<accession>A0ABU7BIZ6</accession>
<dbReference type="Proteomes" id="UP001345963">
    <property type="component" value="Unassembled WGS sequence"/>
</dbReference>
<sequence length="123" mass="13791">MSASSAHLKEILCKPQRWSQQFLKNSDQPTWSQTRTGQERHNMQMSPWRTGSRGRQTQQRHPDVPLPRHLLQLPREKPKAFPDQPGDIVPPACLGLSPGPPFQWVVPGTPPEEGVQEASGIDA</sequence>
<protein>
    <submittedName>
        <fullName evidence="2">Uncharacterized protein</fullName>
    </submittedName>
</protein>
<name>A0ABU7BIZ6_9TELE</name>
<gene>
    <name evidence="2" type="ORF">ATANTOWER_028139</name>
</gene>
<feature type="region of interest" description="Disordered" evidence="1">
    <location>
        <begin position="100"/>
        <end position="123"/>
    </location>
</feature>